<keyword evidence="11" id="KW-1185">Reference proteome</keyword>
<evidence type="ECO:0000256" key="7">
    <source>
        <dbReference type="ARBA" id="ARBA00023288"/>
    </source>
</evidence>
<comment type="subcellular location">
    <subcellularLocation>
        <location evidence="1">Membrane</location>
        <topology evidence="1">Lipid-anchor</topology>
    </subcellularLocation>
</comment>
<dbReference type="InterPro" id="IPR038501">
    <property type="entry name" value="Spore_GerAC_C_sf"/>
</dbReference>
<sequence length="397" mass="44145">MKVLKKLAIIVAVIPFLTGCWDSIEVNDVALVTAAGADQLKNGNIKLILQIAIPSQLGPTGMGGSGGVQGSTFVVSNSGKTVMEAYRRIQEKLPRRIFFSHSRIIVIGQSLARHGVSEVLDFFTRYPEARLNDYIIFTKGKAANLLETKTPLERVSSEEIRELNKEGLGIKVSLRDFIDRLLGEGIEPVAAQFKREPERSDGESASQSDQGMMDVAIVGAAVFRNDRLIGWLNNIETRGILWLGNNVKQGVIGVNIPKNKGGGRIGAQIYQSSTNIDPKIEGNNVKINVNIRSEMDVYENDSKLNLEDPKVIKYLQTNLENEIKARIKLTLNKIQKQYKSDIFGFGRAVYQSYPKVWEKSYKKQWTRIFPMADVKVIPHVKIKQTGLTNKSLSGKDG</sequence>
<dbReference type="EMBL" id="JBHTCO010000004">
    <property type="protein sequence ID" value="MFC7392065.1"/>
    <property type="molecule type" value="Genomic_DNA"/>
</dbReference>
<evidence type="ECO:0000256" key="3">
    <source>
        <dbReference type="ARBA" id="ARBA00022544"/>
    </source>
</evidence>
<evidence type="ECO:0000256" key="1">
    <source>
        <dbReference type="ARBA" id="ARBA00004635"/>
    </source>
</evidence>
<dbReference type="Pfam" id="PF05504">
    <property type="entry name" value="Spore_GerAC"/>
    <property type="match status" value="1"/>
</dbReference>
<proteinExistence type="inferred from homology"/>
<accession>A0ABW2PU15</accession>
<evidence type="ECO:0000313" key="11">
    <source>
        <dbReference type="Proteomes" id="UP001596505"/>
    </source>
</evidence>
<name>A0ABW2PU15_9BACL</name>
<dbReference type="Pfam" id="PF25198">
    <property type="entry name" value="Spore_GerAC_N"/>
    <property type="match status" value="1"/>
</dbReference>
<feature type="domain" description="Spore germination protein N-terminal" evidence="9">
    <location>
        <begin position="22"/>
        <end position="193"/>
    </location>
</feature>
<keyword evidence="6" id="KW-0564">Palmitate</keyword>
<evidence type="ECO:0000256" key="5">
    <source>
        <dbReference type="ARBA" id="ARBA00023136"/>
    </source>
</evidence>
<evidence type="ECO:0000256" key="6">
    <source>
        <dbReference type="ARBA" id="ARBA00023139"/>
    </source>
</evidence>
<dbReference type="Gene3D" id="3.30.300.210">
    <property type="entry name" value="Nutrient germinant receptor protein C, domain 3"/>
    <property type="match status" value="1"/>
</dbReference>
<dbReference type="NCBIfam" id="TIGR02887">
    <property type="entry name" value="spore_ger_x_C"/>
    <property type="match status" value="1"/>
</dbReference>
<keyword evidence="4" id="KW-0732">Signal</keyword>
<evidence type="ECO:0000256" key="2">
    <source>
        <dbReference type="ARBA" id="ARBA00007886"/>
    </source>
</evidence>
<dbReference type="Proteomes" id="UP001596505">
    <property type="component" value="Unassembled WGS sequence"/>
</dbReference>
<dbReference type="PROSITE" id="PS51257">
    <property type="entry name" value="PROKAR_LIPOPROTEIN"/>
    <property type="match status" value="1"/>
</dbReference>
<feature type="domain" description="Spore germination GerAC-like C-terminal" evidence="8">
    <location>
        <begin position="219"/>
        <end position="386"/>
    </location>
</feature>
<evidence type="ECO:0000256" key="4">
    <source>
        <dbReference type="ARBA" id="ARBA00022729"/>
    </source>
</evidence>
<dbReference type="PANTHER" id="PTHR35789">
    <property type="entry name" value="SPORE GERMINATION PROTEIN B3"/>
    <property type="match status" value="1"/>
</dbReference>
<keyword evidence="7" id="KW-0449">Lipoprotein</keyword>
<comment type="caution">
    <text evidence="10">The sequence shown here is derived from an EMBL/GenBank/DDBJ whole genome shotgun (WGS) entry which is preliminary data.</text>
</comment>
<dbReference type="PANTHER" id="PTHR35789:SF1">
    <property type="entry name" value="SPORE GERMINATION PROTEIN B3"/>
    <property type="match status" value="1"/>
</dbReference>
<dbReference type="InterPro" id="IPR057336">
    <property type="entry name" value="GerAC_N"/>
</dbReference>
<dbReference type="InterPro" id="IPR008844">
    <property type="entry name" value="Spore_GerAC-like"/>
</dbReference>
<evidence type="ECO:0000313" key="10">
    <source>
        <dbReference type="EMBL" id="MFC7392065.1"/>
    </source>
</evidence>
<comment type="similarity">
    <text evidence="2">Belongs to the GerABKC lipoprotein family.</text>
</comment>
<keyword evidence="3" id="KW-0309">Germination</keyword>
<organism evidence="10 11">
    <name type="scientific">Scopulibacillus cellulosilyticus</name>
    <dbReference type="NCBI Taxonomy" id="2665665"/>
    <lineage>
        <taxon>Bacteria</taxon>
        <taxon>Bacillati</taxon>
        <taxon>Bacillota</taxon>
        <taxon>Bacilli</taxon>
        <taxon>Bacillales</taxon>
        <taxon>Sporolactobacillaceae</taxon>
        <taxon>Scopulibacillus</taxon>
    </lineage>
</organism>
<dbReference type="InterPro" id="IPR046953">
    <property type="entry name" value="Spore_GerAC-like_C"/>
</dbReference>
<dbReference type="RefSeq" id="WP_380963707.1">
    <property type="nucleotide sequence ID" value="NZ_JBHTCO010000004.1"/>
</dbReference>
<reference evidence="11" key="1">
    <citation type="journal article" date="2019" name="Int. J. Syst. Evol. Microbiol.">
        <title>The Global Catalogue of Microorganisms (GCM) 10K type strain sequencing project: providing services to taxonomists for standard genome sequencing and annotation.</title>
        <authorList>
            <consortium name="The Broad Institute Genomics Platform"/>
            <consortium name="The Broad Institute Genome Sequencing Center for Infectious Disease"/>
            <person name="Wu L."/>
            <person name="Ma J."/>
        </authorList>
    </citation>
    <scope>NUCLEOTIDE SEQUENCE [LARGE SCALE GENOMIC DNA]</scope>
    <source>
        <strain evidence="11">CGMCC 1.16305</strain>
    </source>
</reference>
<dbReference type="Gene3D" id="6.20.190.10">
    <property type="entry name" value="Nutrient germinant receptor protein C, domain 1"/>
    <property type="match status" value="1"/>
</dbReference>
<evidence type="ECO:0000259" key="9">
    <source>
        <dbReference type="Pfam" id="PF25198"/>
    </source>
</evidence>
<keyword evidence="5" id="KW-0472">Membrane</keyword>
<evidence type="ECO:0000259" key="8">
    <source>
        <dbReference type="Pfam" id="PF05504"/>
    </source>
</evidence>
<protein>
    <submittedName>
        <fullName evidence="10">Ger(X)C family spore germination protein</fullName>
    </submittedName>
</protein>
<gene>
    <name evidence="10" type="ORF">ACFQRG_03645</name>
</gene>